<dbReference type="PROSITE" id="PS50045">
    <property type="entry name" value="SIGMA54_INTERACT_4"/>
    <property type="match status" value="1"/>
</dbReference>
<dbReference type="InterPro" id="IPR058031">
    <property type="entry name" value="AAA_lid_NorR"/>
</dbReference>
<dbReference type="eggNOG" id="COG2204">
    <property type="taxonomic scope" value="Bacteria"/>
</dbReference>
<keyword evidence="4" id="KW-0902">Two-component regulatory system</keyword>
<dbReference type="FunFam" id="3.40.50.300:FF:000006">
    <property type="entry name" value="DNA-binding transcriptional regulator NtrC"/>
    <property type="match status" value="1"/>
</dbReference>
<dbReference type="Pfam" id="PF00158">
    <property type="entry name" value="Sigma54_activat"/>
    <property type="match status" value="1"/>
</dbReference>
<dbReference type="InterPro" id="IPR003593">
    <property type="entry name" value="AAA+_ATPase"/>
</dbReference>
<dbReference type="KEGG" id="slr:L21SP2_1062"/>
<dbReference type="PROSITE" id="PS00676">
    <property type="entry name" value="SIGMA54_INTERACT_2"/>
    <property type="match status" value="1"/>
</dbReference>
<evidence type="ECO:0000256" key="9">
    <source>
        <dbReference type="SAM" id="MobiDB-lite"/>
    </source>
</evidence>
<protein>
    <submittedName>
        <fullName evidence="12">Two component, sigma54 specific, transcriptional regulator, Fis family</fullName>
    </submittedName>
</protein>
<dbReference type="SMART" id="SM00382">
    <property type="entry name" value="AAA"/>
    <property type="match status" value="1"/>
</dbReference>
<dbReference type="GO" id="GO:0000160">
    <property type="term" value="P:phosphorelay signal transduction system"/>
    <property type="evidence" value="ECO:0007669"/>
    <property type="project" value="UniProtKB-KW"/>
</dbReference>
<keyword evidence="2" id="KW-0547">Nucleotide-binding</keyword>
<dbReference type="SUPFAM" id="SSF46689">
    <property type="entry name" value="Homeodomain-like"/>
    <property type="match status" value="1"/>
</dbReference>
<dbReference type="Gene3D" id="1.10.10.60">
    <property type="entry name" value="Homeodomain-like"/>
    <property type="match status" value="1"/>
</dbReference>
<keyword evidence="6" id="KW-0238">DNA-binding</keyword>
<dbReference type="Gene3D" id="1.10.8.60">
    <property type="match status" value="1"/>
</dbReference>
<dbReference type="PROSITE" id="PS00688">
    <property type="entry name" value="SIGMA54_INTERACT_3"/>
    <property type="match status" value="1"/>
</dbReference>
<evidence type="ECO:0000313" key="13">
    <source>
        <dbReference type="Proteomes" id="UP000018680"/>
    </source>
</evidence>
<keyword evidence="5" id="KW-0805">Transcription regulation</keyword>
<dbReference type="Pfam" id="PF25601">
    <property type="entry name" value="AAA_lid_14"/>
    <property type="match status" value="1"/>
</dbReference>
<reference evidence="12 13" key="1">
    <citation type="journal article" date="2015" name="Stand. Genomic Sci.">
        <title>Complete genome sequence and description of Salinispira pacifica gen. nov., sp. nov., a novel spirochaete isolated form a hypersaline microbial mat.</title>
        <authorList>
            <person name="Ben Hania W."/>
            <person name="Joseph M."/>
            <person name="Schumann P."/>
            <person name="Bunk B."/>
            <person name="Fiebig A."/>
            <person name="Sproer C."/>
            <person name="Klenk H.P."/>
            <person name="Fardeau M.L."/>
            <person name="Spring S."/>
        </authorList>
    </citation>
    <scope>NUCLEOTIDE SEQUENCE [LARGE SCALE GENOMIC DNA]</scope>
    <source>
        <strain evidence="12 13">L21-RPul-D2</strain>
    </source>
</reference>
<dbReference type="InterPro" id="IPR009057">
    <property type="entry name" value="Homeodomain-like_sf"/>
</dbReference>
<evidence type="ECO:0000313" key="12">
    <source>
        <dbReference type="EMBL" id="AHC14478.1"/>
    </source>
</evidence>
<name>V5WFA6_9SPIO</name>
<evidence type="ECO:0000256" key="7">
    <source>
        <dbReference type="ARBA" id="ARBA00023163"/>
    </source>
</evidence>
<dbReference type="OrthoDB" id="9803970at2"/>
<dbReference type="GO" id="GO:0043565">
    <property type="term" value="F:sequence-specific DNA binding"/>
    <property type="evidence" value="ECO:0007669"/>
    <property type="project" value="InterPro"/>
</dbReference>
<evidence type="ECO:0000256" key="3">
    <source>
        <dbReference type="ARBA" id="ARBA00022840"/>
    </source>
</evidence>
<feature type="domain" description="Response regulatory" evidence="11">
    <location>
        <begin position="2"/>
        <end position="116"/>
    </location>
</feature>
<dbReference type="RefSeq" id="WP_024267408.1">
    <property type="nucleotide sequence ID" value="NC_023035.1"/>
</dbReference>
<evidence type="ECO:0000256" key="1">
    <source>
        <dbReference type="ARBA" id="ARBA00022553"/>
    </source>
</evidence>
<dbReference type="GO" id="GO:0006355">
    <property type="term" value="P:regulation of DNA-templated transcription"/>
    <property type="evidence" value="ECO:0007669"/>
    <property type="project" value="InterPro"/>
</dbReference>
<evidence type="ECO:0000256" key="4">
    <source>
        <dbReference type="ARBA" id="ARBA00023012"/>
    </source>
</evidence>
<dbReference type="InterPro" id="IPR002197">
    <property type="entry name" value="HTH_Fis"/>
</dbReference>
<keyword evidence="3" id="KW-0067">ATP-binding</keyword>
<feature type="modified residue" description="4-aspartylphosphate" evidence="8">
    <location>
        <position position="51"/>
    </location>
</feature>
<keyword evidence="1 8" id="KW-0597">Phosphoprotein</keyword>
<feature type="region of interest" description="Disordered" evidence="9">
    <location>
        <begin position="390"/>
        <end position="409"/>
    </location>
</feature>
<organism evidence="12 13">
    <name type="scientific">Salinispira pacifica</name>
    <dbReference type="NCBI Taxonomy" id="1307761"/>
    <lineage>
        <taxon>Bacteria</taxon>
        <taxon>Pseudomonadati</taxon>
        <taxon>Spirochaetota</taxon>
        <taxon>Spirochaetia</taxon>
        <taxon>Spirochaetales</taxon>
        <taxon>Spirochaetaceae</taxon>
        <taxon>Salinispira</taxon>
    </lineage>
</organism>
<dbReference type="Pfam" id="PF02954">
    <property type="entry name" value="HTH_8"/>
    <property type="match status" value="1"/>
</dbReference>
<keyword evidence="13" id="KW-1185">Reference proteome</keyword>
<dbReference type="Pfam" id="PF00072">
    <property type="entry name" value="Response_reg"/>
    <property type="match status" value="1"/>
</dbReference>
<dbReference type="PRINTS" id="PR01590">
    <property type="entry name" value="HTHFIS"/>
</dbReference>
<dbReference type="InterPro" id="IPR011006">
    <property type="entry name" value="CheY-like_superfamily"/>
</dbReference>
<dbReference type="CDD" id="cd00009">
    <property type="entry name" value="AAA"/>
    <property type="match status" value="1"/>
</dbReference>
<dbReference type="Gene3D" id="3.40.50.300">
    <property type="entry name" value="P-loop containing nucleotide triphosphate hydrolases"/>
    <property type="match status" value="1"/>
</dbReference>
<dbReference type="SUPFAM" id="SSF52540">
    <property type="entry name" value="P-loop containing nucleoside triphosphate hydrolases"/>
    <property type="match status" value="1"/>
</dbReference>
<keyword evidence="7" id="KW-0804">Transcription</keyword>
<dbReference type="PROSITE" id="PS50110">
    <property type="entry name" value="RESPONSE_REGULATORY"/>
    <property type="match status" value="1"/>
</dbReference>
<evidence type="ECO:0000256" key="6">
    <source>
        <dbReference type="ARBA" id="ARBA00023125"/>
    </source>
</evidence>
<accession>V5WFA6</accession>
<dbReference type="SMART" id="SM00448">
    <property type="entry name" value="REC"/>
    <property type="match status" value="1"/>
</dbReference>
<proteinExistence type="predicted"/>
<dbReference type="AlphaFoldDB" id="V5WFA6"/>
<dbReference type="InterPro" id="IPR025943">
    <property type="entry name" value="Sigma_54_int_dom_ATP-bd_2"/>
</dbReference>
<evidence type="ECO:0000256" key="8">
    <source>
        <dbReference type="PROSITE-ProRule" id="PRU00169"/>
    </source>
</evidence>
<evidence type="ECO:0000256" key="2">
    <source>
        <dbReference type="ARBA" id="ARBA00022741"/>
    </source>
</evidence>
<feature type="domain" description="Sigma-54 factor interaction" evidence="10">
    <location>
        <begin position="140"/>
        <end position="369"/>
    </location>
</feature>
<dbReference type="STRING" id="1307761.L21SP2_1062"/>
<dbReference type="Gene3D" id="3.40.50.2300">
    <property type="match status" value="1"/>
</dbReference>
<evidence type="ECO:0000259" key="11">
    <source>
        <dbReference type="PROSITE" id="PS50110"/>
    </source>
</evidence>
<dbReference type="HOGENOM" id="CLU_000445_0_6_12"/>
<dbReference type="PANTHER" id="PTHR32071">
    <property type="entry name" value="TRANSCRIPTIONAL REGULATORY PROTEIN"/>
    <property type="match status" value="1"/>
</dbReference>
<dbReference type="InterPro" id="IPR002078">
    <property type="entry name" value="Sigma_54_int"/>
</dbReference>
<dbReference type="InterPro" id="IPR001789">
    <property type="entry name" value="Sig_transdc_resp-reg_receiver"/>
</dbReference>
<dbReference type="GO" id="GO:0005524">
    <property type="term" value="F:ATP binding"/>
    <property type="evidence" value="ECO:0007669"/>
    <property type="project" value="UniProtKB-KW"/>
</dbReference>
<sequence>MTVLIIDDEKNIRESLSKLLEMDGFSAEAADHPVLAQEMLEAKTYACILLDLRMPDIDGLEMLDWIKQRGIQTPVMMMSAHGDIQDAVSALHKGAMDYLVKPFDIDELLIRMKRIIEAHQTSLRLRAGIIAAESSGTPTLQLRNPGMLELQRIINKAAPTESTVLITGESGTGKEITARKLHDLSTRKKGCFIPVNIAGISEQLLESELFGYEKGAFTGAEKQTPGIFEAAEGGTVFLDEIGEMSINLQAKLLRVLQERKIRRVGGVHEVAVDVRILAATNRDLETMVSREQFREDLFYRLNVLRISIPPLRERREEIPELIGNIIAKICRKLGRPHPDLSDEALAALKAYDYPGNIRELENLLERALILCEGNSIGLADFPGIASASRKHSSTKQYRNGHPPGDGEMNSIFDGSMKDIERRALSAVLAKHMGNRSRSAEQLGISRKTLISKIKEYGLD</sequence>
<dbReference type="SUPFAM" id="SSF52172">
    <property type="entry name" value="CheY-like"/>
    <property type="match status" value="1"/>
</dbReference>
<gene>
    <name evidence="12" type="ORF">L21SP2_1062</name>
</gene>
<dbReference type="PANTHER" id="PTHR32071:SF117">
    <property type="entry name" value="PTS-DEPENDENT DIHYDROXYACETONE KINASE OPERON REGULATORY PROTEIN-RELATED"/>
    <property type="match status" value="1"/>
</dbReference>
<dbReference type="InterPro" id="IPR025944">
    <property type="entry name" value="Sigma_54_int_dom_CS"/>
</dbReference>
<evidence type="ECO:0000259" key="10">
    <source>
        <dbReference type="PROSITE" id="PS50045"/>
    </source>
</evidence>
<dbReference type="FunFam" id="3.40.50.2300:FF:000018">
    <property type="entry name" value="DNA-binding transcriptional regulator NtrC"/>
    <property type="match status" value="1"/>
</dbReference>
<dbReference type="Proteomes" id="UP000018680">
    <property type="component" value="Chromosome"/>
</dbReference>
<dbReference type="EMBL" id="CP006939">
    <property type="protein sequence ID" value="AHC14478.1"/>
    <property type="molecule type" value="Genomic_DNA"/>
</dbReference>
<evidence type="ECO:0000256" key="5">
    <source>
        <dbReference type="ARBA" id="ARBA00023015"/>
    </source>
</evidence>
<dbReference type="InterPro" id="IPR027417">
    <property type="entry name" value="P-loop_NTPase"/>
</dbReference>